<protein>
    <submittedName>
        <fullName evidence="1">Helix-turn-helix domain-containing protein</fullName>
    </submittedName>
</protein>
<comment type="caution">
    <text evidence="1">The sequence shown here is derived from an EMBL/GenBank/DDBJ whole genome shotgun (WGS) entry which is preliminary data.</text>
</comment>
<evidence type="ECO:0000313" key="2">
    <source>
        <dbReference type="Proteomes" id="UP000677016"/>
    </source>
</evidence>
<dbReference type="RefSeq" id="WP_211603965.1">
    <property type="nucleotide sequence ID" value="NZ_JAGSNF010000020.1"/>
</dbReference>
<dbReference type="EMBL" id="JAGSNF010000020">
    <property type="protein sequence ID" value="MBR7744444.1"/>
    <property type="molecule type" value="Genomic_DNA"/>
</dbReference>
<dbReference type="AlphaFoldDB" id="A0A941D990"/>
<accession>A0A941D990</accession>
<evidence type="ECO:0000313" key="1">
    <source>
        <dbReference type="EMBL" id="MBR7744444.1"/>
    </source>
</evidence>
<sequence length="157" mass="17729">MSSFPRLCYNASEIARMLNVPLEFVIICTRKTDDVNYPYPPILPIAGRHGYQGAFAITARELRLWERKLNEPQMTFLGPEEDWEGMKRRTVPRIALTLKEAAAAVGVSPKTLYAAVHAVDPRIYPPPLKAGRHGPGGNYSIRPADLEEWVKSLQRWA</sequence>
<name>A0A941D990_9MICO</name>
<reference evidence="1" key="1">
    <citation type="submission" date="2021-04" db="EMBL/GenBank/DDBJ databases">
        <title>Phycicoccus avicenniae sp. nov., a novel endophytic actinomycetes isolated from branch of Avicennia mariana.</title>
        <authorList>
            <person name="Tuo L."/>
        </authorList>
    </citation>
    <scope>NUCLEOTIDE SEQUENCE</scope>
    <source>
        <strain evidence="1">BSK3Z-2</strain>
    </source>
</reference>
<gene>
    <name evidence="1" type="ORF">KC207_14205</name>
</gene>
<keyword evidence="2" id="KW-1185">Reference proteome</keyword>
<dbReference type="Proteomes" id="UP000677016">
    <property type="component" value="Unassembled WGS sequence"/>
</dbReference>
<proteinExistence type="predicted"/>
<organism evidence="1 2">
    <name type="scientific">Phycicoccus avicenniae</name>
    <dbReference type="NCBI Taxonomy" id="2828860"/>
    <lineage>
        <taxon>Bacteria</taxon>
        <taxon>Bacillati</taxon>
        <taxon>Actinomycetota</taxon>
        <taxon>Actinomycetes</taxon>
        <taxon>Micrococcales</taxon>
        <taxon>Intrasporangiaceae</taxon>
        <taxon>Phycicoccus</taxon>
    </lineage>
</organism>